<gene>
    <name evidence="2" type="ORF">SMAC_01768</name>
</gene>
<dbReference type="AlphaFoldDB" id="F7VRT4"/>
<feature type="compositionally biased region" description="Low complexity" evidence="1">
    <location>
        <begin position="1"/>
        <end position="13"/>
    </location>
</feature>
<organism evidence="2 3">
    <name type="scientific">Sordaria macrospora (strain ATCC MYA-333 / DSM 997 / K(L3346) / K-hell)</name>
    <dbReference type="NCBI Taxonomy" id="771870"/>
    <lineage>
        <taxon>Eukaryota</taxon>
        <taxon>Fungi</taxon>
        <taxon>Dikarya</taxon>
        <taxon>Ascomycota</taxon>
        <taxon>Pezizomycotina</taxon>
        <taxon>Sordariomycetes</taxon>
        <taxon>Sordariomycetidae</taxon>
        <taxon>Sordariales</taxon>
        <taxon>Sordariaceae</taxon>
        <taxon>Sordaria</taxon>
    </lineage>
</organism>
<reference evidence="2 3" key="1">
    <citation type="journal article" date="2010" name="PLoS Genet.">
        <title>De novo assembly of a 40 Mb eukaryotic genome from short sequence reads: Sordaria macrospora, a model organism for fungal morphogenesis.</title>
        <authorList>
            <person name="Nowrousian M."/>
            <person name="Stajich J."/>
            <person name="Chu M."/>
            <person name="Engh I."/>
            <person name="Espagne E."/>
            <person name="Halliday K."/>
            <person name="Kamerewerd J."/>
            <person name="Kempken F."/>
            <person name="Knab B."/>
            <person name="Kuo H.C."/>
            <person name="Osiewacz H.D."/>
            <person name="Poeggeler S."/>
            <person name="Read N."/>
            <person name="Seiler S."/>
            <person name="Smith K."/>
            <person name="Zickler D."/>
            <person name="Kueck U."/>
            <person name="Freitag M."/>
        </authorList>
    </citation>
    <scope>NUCLEOTIDE SEQUENCE [LARGE SCALE GENOMIC DNA]</scope>
    <source>
        <strain evidence="3">ATCC MYA-333 / DSM 997 / K(L3346) / K-hell</strain>
        <tissue evidence="2">Mycelium</tissue>
    </source>
</reference>
<keyword evidence="3" id="KW-1185">Reference proteome</keyword>
<dbReference type="STRING" id="771870.F7VRT4"/>
<evidence type="ECO:0000313" key="2">
    <source>
        <dbReference type="EMBL" id="CCC08220.1"/>
    </source>
</evidence>
<accession>F7VRT4</accession>
<feature type="region of interest" description="Disordered" evidence="1">
    <location>
        <begin position="1"/>
        <end position="34"/>
    </location>
</feature>
<dbReference type="OrthoDB" id="47172at2759"/>
<sequence length="159" mass="18893">MPLYESSSSSGSGDTADDVVGQANNGNVRFKPEAEQRQKAITLVKRRLELLTRTAYGKFYAYLYKEVPTCWRQLYTDTAILRFAGLVLLEFDFEDGAGLKEGDEKEEKKKEEKKKEEKKKEEKKKEEKKKEEKKKEEKKKKEKGSRGREWWMRWSRRWI</sequence>
<proteinExistence type="predicted"/>
<name>F7VRT4_SORMK</name>
<feature type="compositionally biased region" description="Basic and acidic residues" evidence="1">
    <location>
        <begin position="102"/>
        <end position="135"/>
    </location>
</feature>
<dbReference type="EMBL" id="CABT02000005">
    <property type="protein sequence ID" value="CCC08220.1"/>
    <property type="molecule type" value="Genomic_DNA"/>
</dbReference>
<dbReference type="HOGENOM" id="CLU_1661877_0_0_1"/>
<protein>
    <submittedName>
        <fullName evidence="2">WGS project CABT00000000 data, contig 2.5</fullName>
    </submittedName>
</protein>
<evidence type="ECO:0000313" key="3">
    <source>
        <dbReference type="Proteomes" id="UP000001881"/>
    </source>
</evidence>
<feature type="region of interest" description="Disordered" evidence="1">
    <location>
        <begin position="102"/>
        <end position="148"/>
    </location>
</feature>
<dbReference type="InParanoid" id="F7VRT4"/>
<evidence type="ECO:0000256" key="1">
    <source>
        <dbReference type="SAM" id="MobiDB-lite"/>
    </source>
</evidence>
<comment type="caution">
    <text evidence="2">The sequence shown here is derived from an EMBL/GenBank/DDBJ whole genome shotgun (WGS) entry which is preliminary data.</text>
</comment>
<dbReference type="VEuPathDB" id="FungiDB:SMAC_01768"/>
<dbReference type="Proteomes" id="UP000001881">
    <property type="component" value="Unassembled WGS sequence"/>
</dbReference>